<feature type="signal peptide" evidence="2">
    <location>
        <begin position="1"/>
        <end position="19"/>
    </location>
</feature>
<accession>A0A0F4R1H0</accession>
<gene>
    <name evidence="5" type="ORF">TW77_02460</name>
</gene>
<dbReference type="PATRIC" id="fig|43658.5.peg.518"/>
<evidence type="ECO:0000256" key="1">
    <source>
        <dbReference type="SAM" id="MobiDB-lite"/>
    </source>
</evidence>
<feature type="chain" id="PRO_5002476225" evidence="2">
    <location>
        <begin position="20"/>
        <end position="540"/>
    </location>
</feature>
<name>A0A0F4R1H0_9GAMM</name>
<dbReference type="Proteomes" id="UP000033452">
    <property type="component" value="Unassembled WGS sequence"/>
</dbReference>
<reference evidence="5 6" key="1">
    <citation type="journal article" date="2015" name="BMC Genomics">
        <title>Genome mining reveals unlocked bioactive potential of marine Gram-negative bacteria.</title>
        <authorList>
            <person name="Machado H."/>
            <person name="Sonnenschein E.C."/>
            <person name="Melchiorsen J."/>
            <person name="Gram L."/>
        </authorList>
    </citation>
    <scope>NUCLEOTIDE SEQUENCE [LARGE SCALE GENOMIC DNA]</scope>
    <source>
        <strain evidence="5 6">S2471</strain>
    </source>
</reference>
<protein>
    <submittedName>
        <fullName evidence="5">Phytase esterase-like protein</fullName>
    </submittedName>
</protein>
<dbReference type="InterPro" id="IPR027372">
    <property type="entry name" value="Phytase-like_dom"/>
</dbReference>
<evidence type="ECO:0000259" key="3">
    <source>
        <dbReference type="Pfam" id="PF13449"/>
    </source>
</evidence>
<feature type="domain" description="DUF7151" evidence="4">
    <location>
        <begin position="58"/>
        <end position="103"/>
    </location>
</feature>
<sequence length="540" mass="58594">MKCATKSLLTLSVIFALTACDGDNGKDGQAGTNGKDGNHGSAGQTGSKGTDGANGMTSLLNQLTLPMGNEHCYFGGIALQSGIDSNSDGKLNEPEIKQTNYVCQPSPVTSQGAVLPYTAMRSDLQNGDIAGSTFEVRNGGYGSDMVAHPTKNTQFYALTDRGPNATYTGDYGKGKKFPTPDYTPRIGLFELQNNGQIVKLKEILLKRPDGTPITGLPNRSGLGGTGETPYDANGTPILVDNTQPYDPVNNPLKLDDYGLDGEGLVALKDGTFWISDEYGPHLVHYDANGVELSRINAFTGDDRVELNLPAEFANRRANRGMEGLAITPDEKTLVGIMQSTLYNPSKTVKDLDIVRIVTINLETRAVGQYLYKQEKNQNSNSGIVALSATEFLVIERDGAFYNTTPDAMKRIYKIDLSDATNLEEVASSGQLTQDEERGLLLQDNTLEEVVLEQGWDALNTAGIVPVSKSLVLDLVEQVSYPHDKLEGMWLIDYTRLGVLNDDDFATWSTNGTLEQKYLDAGKTQVDGNRLYLFEGLILNK</sequence>
<organism evidence="5 6">
    <name type="scientific">Pseudoalteromonas rubra</name>
    <dbReference type="NCBI Taxonomy" id="43658"/>
    <lineage>
        <taxon>Bacteria</taxon>
        <taxon>Pseudomonadati</taxon>
        <taxon>Pseudomonadota</taxon>
        <taxon>Gammaproteobacteria</taxon>
        <taxon>Alteromonadales</taxon>
        <taxon>Pseudoalteromonadaceae</taxon>
        <taxon>Pseudoalteromonas</taxon>
    </lineage>
</organism>
<dbReference type="PANTHER" id="PTHR37957">
    <property type="entry name" value="BLR7070 PROTEIN"/>
    <property type="match status" value="1"/>
</dbReference>
<dbReference type="RefSeq" id="WP_046003393.1">
    <property type="nucleotide sequence ID" value="NZ_JXYA01000004.1"/>
</dbReference>
<dbReference type="AlphaFoldDB" id="A0A0F4R1H0"/>
<dbReference type="OrthoDB" id="384721at2"/>
<proteinExistence type="predicted"/>
<dbReference type="PROSITE" id="PS51257">
    <property type="entry name" value="PROKAR_LIPOPROTEIN"/>
    <property type="match status" value="1"/>
</dbReference>
<dbReference type="Pfam" id="PF23657">
    <property type="entry name" value="DUF7151"/>
    <property type="match status" value="1"/>
</dbReference>
<dbReference type="InterPro" id="IPR055575">
    <property type="entry name" value="DUF7151"/>
</dbReference>
<evidence type="ECO:0000259" key="4">
    <source>
        <dbReference type="Pfam" id="PF23657"/>
    </source>
</evidence>
<comment type="caution">
    <text evidence="5">The sequence shown here is derived from an EMBL/GenBank/DDBJ whole genome shotgun (WGS) entry which is preliminary data.</text>
</comment>
<evidence type="ECO:0000256" key="2">
    <source>
        <dbReference type="SAM" id="SignalP"/>
    </source>
</evidence>
<evidence type="ECO:0000313" key="6">
    <source>
        <dbReference type="Proteomes" id="UP000033452"/>
    </source>
</evidence>
<feature type="region of interest" description="Disordered" evidence="1">
    <location>
        <begin position="30"/>
        <end position="54"/>
    </location>
</feature>
<dbReference type="PROSITE" id="PS00018">
    <property type="entry name" value="EF_HAND_1"/>
    <property type="match status" value="1"/>
</dbReference>
<keyword evidence="2" id="KW-0732">Signal</keyword>
<dbReference type="Pfam" id="PF13449">
    <property type="entry name" value="Phytase-like"/>
    <property type="match status" value="1"/>
</dbReference>
<dbReference type="EMBL" id="JXYA01000004">
    <property type="protein sequence ID" value="KJZ12662.1"/>
    <property type="molecule type" value="Genomic_DNA"/>
</dbReference>
<feature type="domain" description="Phytase-like" evidence="3">
    <location>
        <begin position="143"/>
        <end position="504"/>
    </location>
</feature>
<keyword evidence="6" id="KW-1185">Reference proteome</keyword>
<dbReference type="InterPro" id="IPR018247">
    <property type="entry name" value="EF_Hand_1_Ca_BS"/>
</dbReference>
<dbReference type="PANTHER" id="PTHR37957:SF1">
    <property type="entry name" value="PHYTASE-LIKE DOMAIN-CONTAINING PROTEIN"/>
    <property type="match status" value="1"/>
</dbReference>
<evidence type="ECO:0000313" key="5">
    <source>
        <dbReference type="EMBL" id="KJZ12662.1"/>
    </source>
</evidence>